<dbReference type="GO" id="GO:0051225">
    <property type="term" value="P:spindle assembly"/>
    <property type="evidence" value="ECO:0007669"/>
    <property type="project" value="InterPro"/>
</dbReference>
<accession>A0A0P7UHE3</accession>
<dbReference type="Pfam" id="PF15003">
    <property type="entry name" value="HAUS2"/>
    <property type="match status" value="1"/>
</dbReference>
<dbReference type="PANTHER" id="PTHR16039">
    <property type="entry name" value="HAUS AUGMIN-LIKE COMPLEX SUBUNIT 2"/>
    <property type="match status" value="1"/>
</dbReference>
<dbReference type="GO" id="GO:0007098">
    <property type="term" value="P:centrosome cycle"/>
    <property type="evidence" value="ECO:0007669"/>
    <property type="project" value="TreeGrafter"/>
</dbReference>
<dbReference type="STRING" id="113540.ENSSFOP00015053250"/>
<comment type="caution">
    <text evidence="1">The sequence shown here is derived from an EMBL/GenBank/DDBJ whole genome shotgun (WGS) entry which is preliminary data.</text>
</comment>
<reference evidence="1 2" key="1">
    <citation type="submission" date="2015-08" db="EMBL/GenBank/DDBJ databases">
        <title>The genome of the Asian arowana (Scleropages formosus).</title>
        <authorList>
            <person name="Tan M.H."/>
            <person name="Gan H.M."/>
            <person name="Croft L.J."/>
            <person name="Austin C.M."/>
        </authorList>
    </citation>
    <scope>NUCLEOTIDE SEQUENCE [LARGE SCALE GENOMIC DNA]</scope>
    <source>
        <strain evidence="1">Aro1</strain>
    </source>
</reference>
<dbReference type="GO" id="GO:0007020">
    <property type="term" value="P:microtubule nucleation"/>
    <property type="evidence" value="ECO:0007669"/>
    <property type="project" value="TreeGrafter"/>
</dbReference>
<evidence type="ECO:0000313" key="1">
    <source>
        <dbReference type="EMBL" id="KPP67658.1"/>
    </source>
</evidence>
<dbReference type="Proteomes" id="UP000034805">
    <property type="component" value="Unassembled WGS sequence"/>
</dbReference>
<dbReference type="GO" id="GO:1990498">
    <property type="term" value="C:mitotic spindle microtubule"/>
    <property type="evidence" value="ECO:0007669"/>
    <property type="project" value="TreeGrafter"/>
</dbReference>
<dbReference type="GO" id="GO:0005813">
    <property type="term" value="C:centrosome"/>
    <property type="evidence" value="ECO:0007669"/>
    <property type="project" value="TreeGrafter"/>
</dbReference>
<dbReference type="AlphaFoldDB" id="A0A0P7UHE3"/>
<dbReference type="GO" id="GO:0070652">
    <property type="term" value="C:HAUS complex"/>
    <property type="evidence" value="ECO:0007669"/>
    <property type="project" value="TreeGrafter"/>
</dbReference>
<organism evidence="1 2">
    <name type="scientific">Scleropages formosus</name>
    <name type="common">Asian bonytongue</name>
    <name type="synonym">Osteoglossum formosum</name>
    <dbReference type="NCBI Taxonomy" id="113540"/>
    <lineage>
        <taxon>Eukaryota</taxon>
        <taxon>Metazoa</taxon>
        <taxon>Chordata</taxon>
        <taxon>Craniata</taxon>
        <taxon>Vertebrata</taxon>
        <taxon>Euteleostomi</taxon>
        <taxon>Actinopterygii</taxon>
        <taxon>Neopterygii</taxon>
        <taxon>Teleostei</taxon>
        <taxon>Osteoglossocephala</taxon>
        <taxon>Osteoglossomorpha</taxon>
        <taxon>Osteoglossiformes</taxon>
        <taxon>Osteoglossidae</taxon>
        <taxon>Scleropages</taxon>
    </lineage>
</organism>
<dbReference type="EMBL" id="JARO02004925">
    <property type="protein sequence ID" value="KPP67658.1"/>
    <property type="molecule type" value="Genomic_DNA"/>
</dbReference>
<sequence length="158" mass="17753">MNPWDLVPYTVTPAAQVLARCIASGVLSQEHLEAVPRESNVFSQQLLVSEQVIAVERENDKKNLEVDLLKLEKSFLVQMNRISGSLLAKQGQTFSKLQRKCTAAQVAGIAVFAGQKFTALQESARHLQEILREQTSLRQRLMKPLCQENLPIEANLQR</sequence>
<protein>
    <submittedName>
        <fullName evidence="1">Uncharacterized protein</fullName>
    </submittedName>
</protein>
<proteinExistence type="predicted"/>
<gene>
    <name evidence="1" type="ORF">Z043_113724</name>
</gene>
<evidence type="ECO:0000313" key="2">
    <source>
        <dbReference type="Proteomes" id="UP000034805"/>
    </source>
</evidence>
<dbReference type="InterPro" id="IPR028346">
    <property type="entry name" value="HAUS2"/>
</dbReference>
<name>A0A0P7UHE3_SCLFO</name>
<dbReference type="PANTHER" id="PTHR16039:SF1">
    <property type="entry name" value="HAUS AUGMIN-LIKE COMPLEX SUBUNIT 2"/>
    <property type="match status" value="1"/>
</dbReference>